<feature type="compositionally biased region" description="Basic and acidic residues" evidence="2">
    <location>
        <begin position="973"/>
        <end position="983"/>
    </location>
</feature>
<dbReference type="GO" id="GO:0003676">
    <property type="term" value="F:nucleic acid binding"/>
    <property type="evidence" value="ECO:0007669"/>
    <property type="project" value="InterPro"/>
</dbReference>
<dbReference type="SUPFAM" id="SSF50249">
    <property type="entry name" value="Nucleic acid-binding proteins"/>
    <property type="match status" value="1"/>
</dbReference>
<feature type="compositionally biased region" description="Basic and acidic residues" evidence="2">
    <location>
        <begin position="529"/>
        <end position="544"/>
    </location>
</feature>
<feature type="domain" description="S1 motif" evidence="3">
    <location>
        <begin position="94"/>
        <end position="175"/>
    </location>
</feature>
<dbReference type="Pfam" id="PF13414">
    <property type="entry name" value="TPR_11"/>
    <property type="match status" value="1"/>
</dbReference>
<dbReference type="PANTHER" id="PTHR23184:SF9">
    <property type="entry name" value="TETRATRICOPEPTIDE REPEAT PROTEIN 14"/>
    <property type="match status" value="1"/>
</dbReference>
<feature type="repeat" description="TPR" evidence="1">
    <location>
        <begin position="272"/>
        <end position="305"/>
    </location>
</feature>
<dbReference type="InterPro" id="IPR019734">
    <property type="entry name" value="TPR_rpt"/>
</dbReference>
<feature type="compositionally biased region" description="Basic and acidic residues" evidence="2">
    <location>
        <begin position="511"/>
        <end position="521"/>
    </location>
</feature>
<feature type="compositionally biased region" description="Low complexity" evidence="2">
    <location>
        <begin position="953"/>
        <end position="964"/>
    </location>
</feature>
<dbReference type="InterPro" id="IPR039190">
    <property type="entry name" value="TTC14"/>
</dbReference>
<evidence type="ECO:0000313" key="4">
    <source>
        <dbReference type="Proteomes" id="UP000050795"/>
    </source>
</evidence>
<reference evidence="5" key="2">
    <citation type="submission" date="2023-11" db="UniProtKB">
        <authorList>
            <consortium name="WormBaseParasite"/>
        </authorList>
    </citation>
    <scope>IDENTIFICATION</scope>
</reference>
<dbReference type="SMART" id="SM00028">
    <property type="entry name" value="TPR"/>
    <property type="match status" value="3"/>
</dbReference>
<feature type="compositionally biased region" description="Low complexity" evidence="2">
    <location>
        <begin position="844"/>
        <end position="853"/>
    </location>
</feature>
<dbReference type="PROSITE" id="PS50126">
    <property type="entry name" value="S1"/>
    <property type="match status" value="1"/>
</dbReference>
<evidence type="ECO:0000313" key="5">
    <source>
        <dbReference type="WBParaSite" id="TREG1_29370.2"/>
    </source>
</evidence>
<feature type="compositionally biased region" description="Polar residues" evidence="2">
    <location>
        <begin position="389"/>
        <end position="399"/>
    </location>
</feature>
<feature type="compositionally biased region" description="Basic and acidic residues" evidence="2">
    <location>
        <begin position="705"/>
        <end position="716"/>
    </location>
</feature>
<dbReference type="InterPro" id="IPR011990">
    <property type="entry name" value="TPR-like_helical_dom_sf"/>
</dbReference>
<dbReference type="Gene3D" id="1.25.40.10">
    <property type="entry name" value="Tetratricopeptide repeat domain"/>
    <property type="match status" value="1"/>
</dbReference>
<feature type="compositionally biased region" description="Gly residues" evidence="2">
    <location>
        <begin position="721"/>
        <end position="730"/>
    </location>
</feature>
<feature type="region of interest" description="Disordered" evidence="2">
    <location>
        <begin position="658"/>
        <end position="876"/>
    </location>
</feature>
<reference evidence="4" key="1">
    <citation type="submission" date="2022-06" db="EMBL/GenBank/DDBJ databases">
        <authorList>
            <person name="Berger JAMES D."/>
            <person name="Berger JAMES D."/>
        </authorList>
    </citation>
    <scope>NUCLEOTIDE SEQUENCE [LARGE SCALE GENOMIC DNA]</scope>
</reference>
<dbReference type="InterPro" id="IPR003029">
    <property type="entry name" value="S1_domain"/>
</dbReference>
<evidence type="ECO:0000256" key="2">
    <source>
        <dbReference type="SAM" id="MobiDB-lite"/>
    </source>
</evidence>
<dbReference type="PANTHER" id="PTHR23184">
    <property type="entry name" value="TETRATRICOPEPTIDE REPEAT PROTEIN 14"/>
    <property type="match status" value="1"/>
</dbReference>
<evidence type="ECO:0000259" key="3">
    <source>
        <dbReference type="PROSITE" id="PS50126"/>
    </source>
</evidence>
<proteinExistence type="predicted"/>
<dbReference type="SMART" id="SM00316">
    <property type="entry name" value="S1"/>
    <property type="match status" value="1"/>
</dbReference>
<feature type="region of interest" description="Disordered" evidence="2">
    <location>
        <begin position="467"/>
        <end position="544"/>
    </location>
</feature>
<sequence>MTTFGAKLEHLLCSRAEIISRMHRPPPAEGNDLERLLNLPPGNNPATHAPPPNAPVWPDEQAAAFCAVAPPIETFMDVPDEIRRDQFYATCRRDDILVGAVSVVQDSGLVITILAYDQGPRRDFEGLKITGFCPLRQLPRYNTHGNALDAFQIGDKVRAFILDIHGGGRLILSMNSKMLNREIYGDLKLGIITDDDLPLYYKKLQNLDGKSYEAYLESTPQFRNPDGLQVLCARMGIPRSSACSLLFCINKIRLPKSEMACELRRTQLLNFSMKHVAQGVKYFKESRNTEALQCYNFAIEVEPTNPDAYVARGALYASIGTYTKAVEDLEKSLEIQPNHVNAKNYLGQTLVAYAGEIGRKEISKAEQLLNRALKLDPDNVEAKDALKELQTNGSLSSNKDAGLRTWSRSPSPRGSAHGSIRNAAGGTRRDPSPLSPVGSVTRPSERGGGGGYATHMERSRAALEQLVEKDRSRRAAASTKEGGGRQNHTLSDHSPPGFYSPNRSHDHRRRGGGDYSRDDIKSTGGGGEKGGDKSDKSNVDHHRGDLSKIVITRVESGRIIRCKDDDDMGDDSNRSDNYWKRSYDDDRHGPDNAKRSRVEAEPEYRSTRRVFTPPRNAREGEHGSLTVYDNENDLPMTSKCLQERVMQRVRVIERRHQMEDGGNPVGGADGAPANGPGVVGGGGSEKRRESSLTTDDAGPPPSDSPKGRGGDGDRSSLWRSGGNGPSGGGSSADRRSGGSFQRPEYRGSGAGGGYYGRNRPRGGAGGGSRWRGQYDDYRVRRNNWHNHRYDERRRDASGRAGSATNFERRRKRYGASGSVERSPRSSRSHSRSRSHVSKSRSRSYSRSPRSSSPSPSPIRPVNRGRVISRARIKTPPLAPLVTNFKRSESDENLAELDQFVAQLRAKRQLQQQFQQQQYMAQFQEMQGPTVNTPAVAPTAPSSQHLPSAGEYGQQHQSQASAQNNTSPLKITYRRSEVEQEENRGGGGGEHGAASQNDYNNGGGHDSPMQEDSPEPPQAQSPPPPIMENNEDYSVKGGEDDGNIPVENAAA</sequence>
<feature type="region of interest" description="Disordered" evidence="2">
    <location>
        <begin position="388"/>
        <end position="455"/>
    </location>
</feature>
<feature type="compositionally biased region" description="Basic and acidic residues" evidence="2">
    <location>
        <begin position="571"/>
        <end position="606"/>
    </location>
</feature>
<dbReference type="InterPro" id="IPR012340">
    <property type="entry name" value="NA-bd_OB-fold"/>
</dbReference>
<organism evidence="4 5">
    <name type="scientific">Trichobilharzia regenti</name>
    <name type="common">Nasal bird schistosome</name>
    <dbReference type="NCBI Taxonomy" id="157069"/>
    <lineage>
        <taxon>Eukaryota</taxon>
        <taxon>Metazoa</taxon>
        <taxon>Spiralia</taxon>
        <taxon>Lophotrochozoa</taxon>
        <taxon>Platyhelminthes</taxon>
        <taxon>Trematoda</taxon>
        <taxon>Digenea</taxon>
        <taxon>Strigeidida</taxon>
        <taxon>Schistosomatoidea</taxon>
        <taxon>Schistosomatidae</taxon>
        <taxon>Trichobilharzia</taxon>
    </lineage>
</organism>
<dbReference type="AlphaFoldDB" id="A0AA85JMZ2"/>
<feature type="compositionally biased region" description="Basic residues" evidence="2">
    <location>
        <begin position="824"/>
        <end position="843"/>
    </location>
</feature>
<dbReference type="PROSITE" id="PS50005">
    <property type="entry name" value="TPR"/>
    <property type="match status" value="2"/>
</dbReference>
<keyword evidence="1" id="KW-0802">TPR repeat</keyword>
<feature type="compositionally biased region" description="Pro residues" evidence="2">
    <location>
        <begin position="1014"/>
        <end position="1025"/>
    </location>
</feature>
<name>A0AA85JMZ2_TRIRE</name>
<dbReference type="SUPFAM" id="SSF48452">
    <property type="entry name" value="TPR-like"/>
    <property type="match status" value="1"/>
</dbReference>
<evidence type="ECO:0000256" key="1">
    <source>
        <dbReference type="PROSITE-ProRule" id="PRU00339"/>
    </source>
</evidence>
<feature type="repeat" description="TPR" evidence="1">
    <location>
        <begin position="306"/>
        <end position="339"/>
    </location>
</feature>
<protein>
    <recommendedName>
        <fullName evidence="3">S1 motif domain-containing protein</fullName>
    </recommendedName>
</protein>
<dbReference type="Gene3D" id="2.40.50.140">
    <property type="entry name" value="Nucleic acid-binding proteins"/>
    <property type="match status" value="1"/>
</dbReference>
<accession>A0AA85JMZ2</accession>
<feature type="region of interest" description="Disordered" evidence="2">
    <location>
        <begin position="562"/>
        <end position="632"/>
    </location>
</feature>
<feature type="compositionally biased region" description="Basic and acidic residues" evidence="2">
    <location>
        <begin position="787"/>
        <end position="797"/>
    </location>
</feature>
<feature type="region of interest" description="Disordered" evidence="2">
    <location>
        <begin position="929"/>
        <end position="1050"/>
    </location>
</feature>
<dbReference type="Proteomes" id="UP000050795">
    <property type="component" value="Unassembled WGS sequence"/>
</dbReference>
<dbReference type="PROSITE" id="PS50293">
    <property type="entry name" value="TPR_REGION"/>
    <property type="match status" value="1"/>
</dbReference>
<dbReference type="WBParaSite" id="TREG1_29370.2">
    <property type="protein sequence ID" value="TREG1_29370.2"/>
    <property type="gene ID" value="TREG1_29370"/>
</dbReference>
<keyword evidence="4" id="KW-1185">Reference proteome</keyword>